<keyword evidence="2" id="KW-1133">Transmembrane helix</keyword>
<name>A0A9N8HHD8_9STRA</name>
<organism evidence="3 4">
    <name type="scientific">Seminavis robusta</name>
    <dbReference type="NCBI Taxonomy" id="568900"/>
    <lineage>
        <taxon>Eukaryota</taxon>
        <taxon>Sar</taxon>
        <taxon>Stramenopiles</taxon>
        <taxon>Ochrophyta</taxon>
        <taxon>Bacillariophyta</taxon>
        <taxon>Bacillariophyceae</taxon>
        <taxon>Bacillariophycidae</taxon>
        <taxon>Naviculales</taxon>
        <taxon>Naviculaceae</taxon>
        <taxon>Seminavis</taxon>
    </lineage>
</organism>
<dbReference type="Proteomes" id="UP001153069">
    <property type="component" value="Unassembled WGS sequence"/>
</dbReference>
<accession>A0A9N8HHD8</accession>
<evidence type="ECO:0000256" key="2">
    <source>
        <dbReference type="SAM" id="Phobius"/>
    </source>
</evidence>
<gene>
    <name evidence="3" type="ORF">SEMRO_531_G161350.1</name>
</gene>
<keyword evidence="2" id="KW-0472">Membrane</keyword>
<dbReference type="EMBL" id="CAICTM010000530">
    <property type="protein sequence ID" value="CAB9512350.1"/>
    <property type="molecule type" value="Genomic_DNA"/>
</dbReference>
<dbReference type="OrthoDB" id="423854at2759"/>
<evidence type="ECO:0000313" key="3">
    <source>
        <dbReference type="EMBL" id="CAB9512350.1"/>
    </source>
</evidence>
<evidence type="ECO:0000256" key="1">
    <source>
        <dbReference type="SAM" id="MobiDB-lite"/>
    </source>
</evidence>
<feature type="region of interest" description="Disordered" evidence="1">
    <location>
        <begin position="373"/>
        <end position="397"/>
    </location>
</feature>
<reference evidence="3" key="1">
    <citation type="submission" date="2020-06" db="EMBL/GenBank/DDBJ databases">
        <authorList>
            <consortium name="Plant Systems Biology data submission"/>
        </authorList>
    </citation>
    <scope>NUCLEOTIDE SEQUENCE</scope>
    <source>
        <strain evidence="3">D6</strain>
    </source>
</reference>
<dbReference type="AlphaFoldDB" id="A0A9N8HHD8"/>
<evidence type="ECO:0000313" key="4">
    <source>
        <dbReference type="Proteomes" id="UP001153069"/>
    </source>
</evidence>
<keyword evidence="4" id="KW-1185">Reference proteome</keyword>
<keyword evidence="2" id="KW-0812">Transmembrane</keyword>
<feature type="transmembrane region" description="Helical" evidence="2">
    <location>
        <begin position="21"/>
        <end position="43"/>
    </location>
</feature>
<protein>
    <submittedName>
        <fullName evidence="3">Uncharacterized protein</fullName>
    </submittedName>
</protein>
<comment type="caution">
    <text evidence="3">The sequence shown here is derived from an EMBL/GenBank/DDBJ whole genome shotgun (WGS) entry which is preliminary data.</text>
</comment>
<proteinExistence type="predicted"/>
<sequence>MPVDQGRRMNTLRGKMSKWTLLMLLGLTLTCFSILLLNVLVFLRQGGYANEEYSSSHTNEDFSEAATSLSAFGVIMEKMDKNAALQQYDQKSLTCELRAYDPTWYYNMNTTNPPSFLRDTKYLFGKWPIMLSHSAEYEHAKICIDRIDWPPEADQPKDNQHSDGTNPSVLSIARLKEGAPLVAANILHHHPNTTFLAAVTNKMFPQCVYNRTPRLSGYDNQHTLLLLLDEQMKTVAQTTLHVLVDRAWGLNEPSTGSNPPLEQIITILDAPRLFVYQRQVQVSFISRDWGWTDQYYTSVHIDFVHPHHFHQNGDSRQSKFWATLWASEVVTLGKGQNQAILYDPDVSYSSEQAKREPSPSMFSVSQVDPVTVSSIGDTRPLEHKKQRRRGLRENNKEGKGLTAFSTVHTWETTKAHGTNGMMIRLPSTQKGQPADYLGVAHFHRPENTGANTYAQFGHHYTHFFYTIRRKSMSSTDFQLTAMSAEFVLPSIDSSGKDPKEEGWAMDAHIIQFISGIEFLADTNELVIAYGINNCEAAVTAMPLQHVRDMLVPVATGQEIGDFMQPLLYFPNGPNINYSVNHNPKGVPQDHLEGDNAILPSEPTEERIMGDFTEHLRRGGLVASNHVWNDILTNCTKVVRYEGTNGTTQLAQQIFDGEVCQKMVGSTHVEQAVQETTFSDPSCNIFVNITFDCMDLFENSEFGTGNFVFLFYALRLAARTMGNADVLIQCNDALDVAKDLILPWVMGFFPRTLHALPLSLRRPPRLEKTCGHYTKLPVGHMAAEMRYHFRKMAIALVGIPYPGHPAEAWAKKYLWGNNHIYMGQNSVMQMANPQQEDNPLHSNVELDDAVLHFRCGDYMTTDSQSVGFMKFESFSRHLDANVKSIGIATNPFGSTSQSRNLDNDSVAVTRCKKVVFGFVDHLKSKFPNAQITIRNGANDSMALTLARMVMAKQLVVGITTFSLFPAVASFGHSYIKKPDHEFAANTWMMGDEETPPVEEIFPNVHIVEEPNILTSAVKTLWGQDDGDTVLKWFQQYNMDVPLAEKY</sequence>